<dbReference type="InterPro" id="IPR049021">
    <property type="entry name" value="AmiR_N"/>
</dbReference>
<comment type="caution">
    <text evidence="2">The sequence shown here is derived from an EMBL/GenBank/DDBJ whole genome shotgun (WGS) entry which is preliminary data.</text>
</comment>
<protein>
    <recommendedName>
        <fullName evidence="1">ANTAR domain-containing protein</fullName>
    </recommendedName>
</protein>
<dbReference type="Pfam" id="PF21332">
    <property type="entry name" value="AmiR_N"/>
    <property type="match status" value="1"/>
</dbReference>
<dbReference type="Gene3D" id="3.40.50.2300">
    <property type="match status" value="1"/>
</dbReference>
<keyword evidence="3" id="KW-1185">Reference proteome</keyword>
<dbReference type="InterPro" id="IPR036388">
    <property type="entry name" value="WH-like_DNA-bd_sf"/>
</dbReference>
<feature type="domain" description="ANTAR" evidence="1">
    <location>
        <begin position="126"/>
        <end position="187"/>
    </location>
</feature>
<accession>A0A916X7U5</accession>
<dbReference type="InterPro" id="IPR005561">
    <property type="entry name" value="ANTAR"/>
</dbReference>
<proteinExistence type="predicted"/>
<dbReference type="Gene3D" id="1.10.10.10">
    <property type="entry name" value="Winged helix-like DNA-binding domain superfamily/Winged helix DNA-binding domain"/>
    <property type="match status" value="1"/>
</dbReference>
<evidence type="ECO:0000313" key="2">
    <source>
        <dbReference type="EMBL" id="GGC47986.1"/>
    </source>
</evidence>
<dbReference type="InterPro" id="IPR008327">
    <property type="entry name" value="Sig_transdc_resp-reg_antiterm"/>
</dbReference>
<evidence type="ECO:0000259" key="1">
    <source>
        <dbReference type="PROSITE" id="PS50921"/>
    </source>
</evidence>
<dbReference type="AlphaFoldDB" id="A0A916X7U5"/>
<dbReference type="EMBL" id="BMGG01000001">
    <property type="protein sequence ID" value="GGC47986.1"/>
    <property type="molecule type" value="Genomic_DNA"/>
</dbReference>
<dbReference type="Proteomes" id="UP000637002">
    <property type="component" value="Unassembled WGS sequence"/>
</dbReference>
<reference evidence="2" key="1">
    <citation type="journal article" date="2014" name="Int. J. Syst. Evol. Microbiol.">
        <title>Complete genome sequence of Corynebacterium casei LMG S-19264T (=DSM 44701T), isolated from a smear-ripened cheese.</title>
        <authorList>
            <consortium name="US DOE Joint Genome Institute (JGI-PGF)"/>
            <person name="Walter F."/>
            <person name="Albersmeier A."/>
            <person name="Kalinowski J."/>
            <person name="Ruckert C."/>
        </authorList>
    </citation>
    <scope>NUCLEOTIDE SEQUENCE</scope>
    <source>
        <strain evidence="2">CGMCC 1.12919</strain>
    </source>
</reference>
<dbReference type="PROSITE" id="PS50921">
    <property type="entry name" value="ANTAR"/>
    <property type="match status" value="1"/>
</dbReference>
<dbReference type="InterPro" id="IPR011006">
    <property type="entry name" value="CheY-like_superfamily"/>
</dbReference>
<dbReference type="RefSeq" id="WP_188607431.1">
    <property type="nucleotide sequence ID" value="NZ_BMGG01000001.1"/>
</dbReference>
<dbReference type="GO" id="GO:0003723">
    <property type="term" value="F:RNA binding"/>
    <property type="evidence" value="ECO:0007669"/>
    <property type="project" value="InterPro"/>
</dbReference>
<dbReference type="SMART" id="SM01012">
    <property type="entry name" value="ANTAR"/>
    <property type="match status" value="1"/>
</dbReference>
<sequence length="199" mass="21605">MNRGTTVPTVRGRHALVLLRDEPDIAVVRRQLDRLGMGVTVRRPGEAEADGAGIDLVFLDVDAAPEVGGGWSLGECAPIVAVVGTETPSRLKWMLDREPAAVLIKPLRSAGLYTAVVVALHQGQRRRETDARIEKLEGRVRSRRTVSSAIVRVMTRYGLTEPDAFALVRRAAMQRRTTLEHVCAEIAGDGELPLRAGVG</sequence>
<name>A0A916X7U5_9HYPH</name>
<reference evidence="2" key="2">
    <citation type="submission" date="2020-09" db="EMBL/GenBank/DDBJ databases">
        <authorList>
            <person name="Sun Q."/>
            <person name="Zhou Y."/>
        </authorList>
    </citation>
    <scope>NUCLEOTIDE SEQUENCE</scope>
    <source>
        <strain evidence="2">CGMCC 1.12919</strain>
    </source>
</reference>
<gene>
    <name evidence="2" type="ORF">GCM10010994_03920</name>
</gene>
<dbReference type="SUPFAM" id="SSF52172">
    <property type="entry name" value="CheY-like"/>
    <property type="match status" value="1"/>
</dbReference>
<evidence type="ECO:0000313" key="3">
    <source>
        <dbReference type="Proteomes" id="UP000637002"/>
    </source>
</evidence>
<dbReference type="Pfam" id="PF03861">
    <property type="entry name" value="ANTAR"/>
    <property type="match status" value="1"/>
</dbReference>
<dbReference type="PIRSF" id="PIRSF036382">
    <property type="entry name" value="RR_antiterm"/>
    <property type="match status" value="1"/>
</dbReference>
<organism evidence="2 3">
    <name type="scientific">Chelatococcus reniformis</name>
    <dbReference type="NCBI Taxonomy" id="1494448"/>
    <lineage>
        <taxon>Bacteria</taxon>
        <taxon>Pseudomonadati</taxon>
        <taxon>Pseudomonadota</taxon>
        <taxon>Alphaproteobacteria</taxon>
        <taxon>Hyphomicrobiales</taxon>
        <taxon>Chelatococcaceae</taxon>
        <taxon>Chelatococcus</taxon>
    </lineage>
</organism>